<reference evidence="11" key="2">
    <citation type="submission" date="2021-11" db="EMBL/GenBank/DDBJ databases">
        <authorList>
            <consortium name="Genoscope - CEA"/>
            <person name="William W."/>
        </authorList>
    </citation>
    <scope>NUCLEOTIDE SEQUENCE</scope>
</reference>
<dbReference type="EC" id="4.1.1.31" evidence="3"/>
<feature type="active site" evidence="9">
    <location>
        <position position="635"/>
    </location>
</feature>
<dbReference type="Proteomes" id="UP000789595">
    <property type="component" value="Unassembled WGS sequence"/>
</dbReference>
<dbReference type="EMBL" id="HBIW01025270">
    <property type="protein sequence ID" value="CAE0706309.1"/>
    <property type="molecule type" value="Transcribed_RNA"/>
</dbReference>
<organism evidence="10">
    <name type="scientific">Pelagomonas calceolata</name>
    <dbReference type="NCBI Taxonomy" id="35677"/>
    <lineage>
        <taxon>Eukaryota</taxon>
        <taxon>Sar</taxon>
        <taxon>Stramenopiles</taxon>
        <taxon>Ochrophyta</taxon>
        <taxon>Pelagophyceae</taxon>
        <taxon>Pelagomonadales</taxon>
        <taxon>Pelagomonadaceae</taxon>
        <taxon>Pelagomonas</taxon>
    </lineage>
</organism>
<dbReference type="PRINTS" id="PR00150">
    <property type="entry name" value="PEPCARBXLASE"/>
</dbReference>
<evidence type="ECO:0000256" key="1">
    <source>
        <dbReference type="ARBA" id="ARBA00001946"/>
    </source>
</evidence>
<dbReference type="PANTHER" id="PTHR30523:SF6">
    <property type="entry name" value="PHOSPHOENOLPYRUVATE CARBOXYLASE"/>
    <property type="match status" value="1"/>
</dbReference>
<protein>
    <recommendedName>
        <fullName evidence="3">phosphoenolpyruvate carboxylase</fullName>
        <ecNumber evidence="3">4.1.1.31</ecNumber>
    </recommendedName>
</protein>
<evidence type="ECO:0000256" key="8">
    <source>
        <dbReference type="PROSITE-ProRule" id="PRU10111"/>
    </source>
</evidence>
<sequence>MLLRRAARRLRPQTRGLSAMPTSFADYAEADETMQDYAGNVRRLGRLLGERVAANQEGATVVAVVERFRHHAKKYRDAREAGHEAEAAQTFESMANEIASLAPGTLRDVARSFAHFLALSNAAEQEHRVRRLEAHRGDGAPLYPGKTDSCAGTLDYLLDEEHVDMTKIEAALASQQLEIVLTAHPTEVNRRTILSKHRRVAELLAKRPDTQGYERNEVDRELAGVVSALWGSDELRRAKPSPQQEARGGLAVVETSLWEALPDFLRRLDATLKARGGRLPLTSAPVRLASWMGGDRDGNPNVTAPVTRETVAAQRRMAAGLLLVELDALRTDLSMKQCTAPVTQLAEESGAPSLEKLDAPYKAILDGLVGRLRATVAWADNELSSDNALKDFPKESRNSLASRFGRVAKADGVKGKAPLFDESELLEPLQAMHASLCATGFEDWAEGRLVDTIRRVGAFGLQLAPLDVRQESTRHANAIDALRAFAGVGEAGSYIAMSDDEKVAYLSQELSTNRPLLRRGQLEELVKGDFIPDAVDRDVLATALVVAEAPPNSFGAYVISQATSAADVLAVELLLAEAGAGADRPNCKRIVPLFETLDDLTNGPSSLEKLFSSEGYLERVQHRQEIMVGYSDSAKDAGRLAAWWAQYEGQEKMLAVCQQFGVEPTFFHGKGGTVGRGGNPETYRAILAHPPDTIQGRFRVTEQGEMITFNFGEPKIAERTLDIFTAAILRDHVGSSEERKVEDKWRQTMAKLSKLSCAAYRKVVRETPDFVPFFRKATPELELAALNVGSRPAKRNPTGGVESLRAIPWIFAWEQTRLSLPAWLGIGEGFDGVQPEELTDMYDKWPWFRTNVDLIETTLAKTEPGIAAHYEKLLVDDANLDALGSDLRERLKTTTEAVLRVSGRDSPADDNIILQRALRLRNPYVDVLNLLQAELLQRKRTIAKLAPPGSAADDEALDDALLVTINGIAAGMQKSG</sequence>
<dbReference type="PROSITE" id="PS00781">
    <property type="entry name" value="PEPCASE_1"/>
    <property type="match status" value="1"/>
</dbReference>
<proteinExistence type="inferred from homology"/>
<dbReference type="NCBIfam" id="NF000584">
    <property type="entry name" value="PRK00009.1"/>
    <property type="match status" value="1"/>
</dbReference>
<keyword evidence="6" id="KW-0120">Carbon dioxide fixation</keyword>
<evidence type="ECO:0000256" key="6">
    <source>
        <dbReference type="ARBA" id="ARBA00023300"/>
    </source>
</evidence>
<keyword evidence="4" id="KW-0460">Magnesium</keyword>
<comment type="catalytic activity">
    <reaction evidence="7">
        <text>oxaloacetate + phosphate = phosphoenolpyruvate + hydrogencarbonate</text>
        <dbReference type="Rhea" id="RHEA:28370"/>
        <dbReference type="ChEBI" id="CHEBI:16452"/>
        <dbReference type="ChEBI" id="CHEBI:17544"/>
        <dbReference type="ChEBI" id="CHEBI:43474"/>
        <dbReference type="ChEBI" id="CHEBI:58702"/>
        <dbReference type="EC" id="4.1.1.31"/>
    </reaction>
</comment>
<dbReference type="Pfam" id="PF00311">
    <property type="entry name" value="PEPcase"/>
    <property type="match status" value="1"/>
</dbReference>
<reference evidence="10" key="1">
    <citation type="submission" date="2021-01" db="EMBL/GenBank/DDBJ databases">
        <authorList>
            <person name="Corre E."/>
            <person name="Pelletier E."/>
            <person name="Niang G."/>
            <person name="Scheremetjew M."/>
            <person name="Finn R."/>
            <person name="Kale V."/>
            <person name="Holt S."/>
            <person name="Cochrane G."/>
            <person name="Meng A."/>
            <person name="Brown T."/>
            <person name="Cohen L."/>
        </authorList>
    </citation>
    <scope>NUCLEOTIDE SEQUENCE</scope>
    <source>
        <strain evidence="10">CCMP1756</strain>
    </source>
</reference>
<dbReference type="OrthoDB" id="1365747at2759"/>
<evidence type="ECO:0000256" key="4">
    <source>
        <dbReference type="ARBA" id="ARBA00022842"/>
    </source>
</evidence>
<keyword evidence="12" id="KW-1185">Reference proteome</keyword>
<evidence type="ECO:0000256" key="7">
    <source>
        <dbReference type="ARBA" id="ARBA00048995"/>
    </source>
</evidence>
<evidence type="ECO:0000256" key="9">
    <source>
        <dbReference type="PROSITE-ProRule" id="PRU10112"/>
    </source>
</evidence>
<comment type="cofactor">
    <cofactor evidence="1">
        <name>Mg(2+)</name>
        <dbReference type="ChEBI" id="CHEBI:18420"/>
    </cofactor>
</comment>
<evidence type="ECO:0000313" key="10">
    <source>
        <dbReference type="EMBL" id="CAE0706309.1"/>
    </source>
</evidence>
<dbReference type="InterPro" id="IPR018129">
    <property type="entry name" value="PEP_COase_Lys_AS"/>
</dbReference>
<dbReference type="InterPro" id="IPR033129">
    <property type="entry name" value="PEPCASE_His_AS"/>
</dbReference>
<keyword evidence="5" id="KW-0456">Lyase</keyword>
<evidence type="ECO:0000313" key="12">
    <source>
        <dbReference type="Proteomes" id="UP000789595"/>
    </source>
</evidence>
<gene>
    <name evidence="10" type="ORF">PCAL00307_LOCUS21760</name>
    <name evidence="11" type="ORF">PECAL_2P15500</name>
</gene>
<dbReference type="HAMAP" id="MF_00595">
    <property type="entry name" value="PEPcase_type1"/>
    <property type="match status" value="1"/>
</dbReference>
<dbReference type="InterPro" id="IPR021135">
    <property type="entry name" value="PEP_COase"/>
</dbReference>
<dbReference type="GO" id="GO:0008964">
    <property type="term" value="F:phosphoenolpyruvate carboxylase activity"/>
    <property type="evidence" value="ECO:0007669"/>
    <property type="project" value="UniProtKB-EC"/>
</dbReference>
<dbReference type="GO" id="GO:0005829">
    <property type="term" value="C:cytosol"/>
    <property type="evidence" value="ECO:0007669"/>
    <property type="project" value="TreeGrafter"/>
</dbReference>
<feature type="active site" evidence="8">
    <location>
        <position position="184"/>
    </location>
</feature>
<dbReference type="EMBL" id="CAKKNE010000002">
    <property type="protein sequence ID" value="CAH0368483.1"/>
    <property type="molecule type" value="Genomic_DNA"/>
</dbReference>
<evidence type="ECO:0000256" key="3">
    <source>
        <dbReference type="ARBA" id="ARBA00012305"/>
    </source>
</evidence>
<dbReference type="PANTHER" id="PTHR30523">
    <property type="entry name" value="PHOSPHOENOLPYRUVATE CARBOXYLASE"/>
    <property type="match status" value="1"/>
</dbReference>
<evidence type="ECO:0000313" key="11">
    <source>
        <dbReference type="EMBL" id="CAH0368483.1"/>
    </source>
</evidence>
<dbReference type="SUPFAM" id="SSF51621">
    <property type="entry name" value="Phosphoenolpyruvate/pyruvate domain"/>
    <property type="match status" value="1"/>
</dbReference>
<evidence type="ECO:0000256" key="2">
    <source>
        <dbReference type="ARBA" id="ARBA00008346"/>
    </source>
</evidence>
<dbReference type="PROSITE" id="PS00393">
    <property type="entry name" value="PEPCASE_2"/>
    <property type="match status" value="1"/>
</dbReference>
<dbReference type="Gene3D" id="1.20.1440.90">
    <property type="entry name" value="Phosphoenolpyruvate/pyruvate domain"/>
    <property type="match status" value="1"/>
</dbReference>
<dbReference type="GO" id="GO:0015977">
    <property type="term" value="P:carbon fixation"/>
    <property type="evidence" value="ECO:0007669"/>
    <property type="project" value="UniProtKB-KW"/>
</dbReference>
<comment type="similarity">
    <text evidence="2">Belongs to the PEPCase type 1 family.</text>
</comment>
<dbReference type="InterPro" id="IPR022805">
    <property type="entry name" value="PEP_COase_bac/pln-type"/>
</dbReference>
<dbReference type="InterPro" id="IPR015813">
    <property type="entry name" value="Pyrv/PenolPyrv_kinase-like_dom"/>
</dbReference>
<dbReference type="AlphaFoldDB" id="A0A7S4A8A7"/>
<name>A0A7S4A8A7_9STRA</name>
<evidence type="ECO:0000256" key="5">
    <source>
        <dbReference type="ARBA" id="ARBA00023239"/>
    </source>
</evidence>
<accession>A0A7S4A8A7</accession>
<dbReference type="GO" id="GO:0006099">
    <property type="term" value="P:tricarboxylic acid cycle"/>
    <property type="evidence" value="ECO:0007669"/>
    <property type="project" value="InterPro"/>
</dbReference>